<proteinExistence type="predicted"/>
<dbReference type="VEuPathDB" id="FungiDB:BO97DRAFT_403464"/>
<feature type="chain" id="PRO_5017251123" evidence="1">
    <location>
        <begin position="22"/>
        <end position="83"/>
    </location>
</feature>
<evidence type="ECO:0000313" key="3">
    <source>
        <dbReference type="Proteomes" id="UP000248961"/>
    </source>
</evidence>
<dbReference type="InterPro" id="IPR020301">
    <property type="entry name" value="Mrx7"/>
</dbReference>
<dbReference type="Proteomes" id="UP000248961">
    <property type="component" value="Unassembled WGS sequence"/>
</dbReference>
<gene>
    <name evidence="2" type="ORF">BO97DRAFT_403464</name>
</gene>
<dbReference type="RefSeq" id="XP_025554635.1">
    <property type="nucleotide sequence ID" value="XM_025694742.1"/>
</dbReference>
<evidence type="ECO:0000313" key="2">
    <source>
        <dbReference type="EMBL" id="RAL15481.1"/>
    </source>
</evidence>
<accession>A0A395I5K0</accession>
<dbReference type="OrthoDB" id="4138121at2759"/>
<organism evidence="2 3">
    <name type="scientific">Aspergillus homomorphus (strain CBS 101889)</name>
    <dbReference type="NCBI Taxonomy" id="1450537"/>
    <lineage>
        <taxon>Eukaryota</taxon>
        <taxon>Fungi</taxon>
        <taxon>Dikarya</taxon>
        <taxon>Ascomycota</taxon>
        <taxon>Pezizomycotina</taxon>
        <taxon>Eurotiomycetes</taxon>
        <taxon>Eurotiomycetidae</taxon>
        <taxon>Eurotiales</taxon>
        <taxon>Aspergillaceae</taxon>
        <taxon>Aspergillus</taxon>
        <taxon>Aspergillus subgen. Circumdati</taxon>
    </lineage>
</organism>
<sequence length="83" mass="9640">MVFRMLGLQALEALLVRQLLASRTFHRVVGKVHDQVQRMKHGLPPPDTPRISGFDRLQNPAADSNPSKFWIYFKEEIQNQLKK</sequence>
<dbReference type="EMBL" id="KZ824271">
    <property type="protein sequence ID" value="RAL15481.1"/>
    <property type="molecule type" value="Genomic_DNA"/>
</dbReference>
<dbReference type="Pfam" id="PF10906">
    <property type="entry name" value="Mrx7"/>
    <property type="match status" value="1"/>
</dbReference>
<feature type="signal peptide" evidence="1">
    <location>
        <begin position="1"/>
        <end position="21"/>
    </location>
</feature>
<dbReference type="GeneID" id="37199031"/>
<protein>
    <submittedName>
        <fullName evidence="2">Uncharacterized protein</fullName>
    </submittedName>
</protein>
<keyword evidence="3" id="KW-1185">Reference proteome</keyword>
<keyword evidence="1" id="KW-0732">Signal</keyword>
<dbReference type="AlphaFoldDB" id="A0A395I5K0"/>
<evidence type="ECO:0000256" key="1">
    <source>
        <dbReference type="SAM" id="SignalP"/>
    </source>
</evidence>
<name>A0A395I5K0_ASPHC</name>
<reference evidence="2 3" key="1">
    <citation type="submission" date="2018-02" db="EMBL/GenBank/DDBJ databases">
        <title>The genomes of Aspergillus section Nigri reveals drivers in fungal speciation.</title>
        <authorList>
            <consortium name="DOE Joint Genome Institute"/>
            <person name="Vesth T.C."/>
            <person name="Nybo J."/>
            <person name="Theobald S."/>
            <person name="Brandl J."/>
            <person name="Frisvad J.C."/>
            <person name="Nielsen K.F."/>
            <person name="Lyhne E.K."/>
            <person name="Kogle M.E."/>
            <person name="Kuo A."/>
            <person name="Riley R."/>
            <person name="Clum A."/>
            <person name="Nolan M."/>
            <person name="Lipzen A."/>
            <person name="Salamov A."/>
            <person name="Henrissat B."/>
            <person name="Wiebenga A."/>
            <person name="De vries R.P."/>
            <person name="Grigoriev I.V."/>
            <person name="Mortensen U.H."/>
            <person name="Andersen M.R."/>
            <person name="Baker S.E."/>
        </authorList>
    </citation>
    <scope>NUCLEOTIDE SEQUENCE [LARGE SCALE GENOMIC DNA]</scope>
    <source>
        <strain evidence="2 3">CBS 101889</strain>
    </source>
</reference>